<proteinExistence type="predicted"/>
<protein>
    <submittedName>
        <fullName evidence="2">DUF295 domain-containing protein</fullName>
    </submittedName>
</protein>
<name>A0AC35THI5_9BILA</name>
<reference evidence="2" key="1">
    <citation type="submission" date="2016-11" db="UniProtKB">
        <authorList>
            <consortium name="WormBaseParasite"/>
        </authorList>
    </citation>
    <scope>IDENTIFICATION</scope>
    <source>
        <strain evidence="2">KR3021</strain>
    </source>
</reference>
<dbReference type="Proteomes" id="UP000095286">
    <property type="component" value="Unplaced"/>
</dbReference>
<evidence type="ECO:0000313" key="1">
    <source>
        <dbReference type="Proteomes" id="UP000095286"/>
    </source>
</evidence>
<accession>A0AC35THI5</accession>
<dbReference type="WBParaSite" id="RSKR_0000070350.1">
    <property type="protein sequence ID" value="RSKR_0000070350.1"/>
    <property type="gene ID" value="RSKR_0000070350"/>
</dbReference>
<sequence>MDRNNTFPDEEIGFAVTNSKGEFCFNEDLYLVLFNIHPYISVPGEACYNPKKMYEFTLRRSEDYVSEGVPPRTGNFVDVFIGAAVACLKFHYHFI</sequence>
<organism evidence="1 2">
    <name type="scientific">Rhabditophanes sp. KR3021</name>
    <dbReference type="NCBI Taxonomy" id="114890"/>
    <lineage>
        <taxon>Eukaryota</taxon>
        <taxon>Metazoa</taxon>
        <taxon>Ecdysozoa</taxon>
        <taxon>Nematoda</taxon>
        <taxon>Chromadorea</taxon>
        <taxon>Rhabditida</taxon>
        <taxon>Tylenchina</taxon>
        <taxon>Panagrolaimomorpha</taxon>
        <taxon>Strongyloidoidea</taxon>
        <taxon>Alloionematidae</taxon>
        <taxon>Rhabditophanes</taxon>
    </lineage>
</organism>
<evidence type="ECO:0000313" key="2">
    <source>
        <dbReference type="WBParaSite" id="RSKR_0000070350.1"/>
    </source>
</evidence>